<sequence length="219" mass="25190">MKTWPVPKVQSMEQWKRRSRPGREAELNQLRMVMKNLSLLKLLKKSNPRVIGLHSLAKSCWKLLFQVPQILHVSSRTRSGTSSQLMEMDRAPIEIGDLVAKNAKVEKAKTKMEKAKREAKKTTRTKSQCCSFSISSCYSKAKATKASRFIVLKTFPKPHRATSQNFSKPWTWFEGLPKRIHIPAPRTLCRPSALRWVKRCCTRFCSASLELPRAYPYNA</sequence>
<keyword evidence="3" id="KW-1185">Reference proteome</keyword>
<gene>
    <name evidence="4" type="primary">TP53TG5</name>
</gene>
<dbReference type="RefSeq" id="XP_020839398.1">
    <property type="nucleotide sequence ID" value="XM_020983739.1"/>
</dbReference>
<dbReference type="Proteomes" id="UP000515140">
    <property type="component" value="Unplaced"/>
</dbReference>
<dbReference type="AlphaFoldDB" id="A0A6P5K2D8"/>
<dbReference type="OMA" id="GWRSRSQ"/>
<dbReference type="Pfam" id="PF15331">
    <property type="entry name" value="TP53IP5"/>
    <property type="match status" value="1"/>
</dbReference>
<dbReference type="CTD" id="27296"/>
<reference evidence="4" key="1">
    <citation type="submission" date="2025-08" db="UniProtKB">
        <authorList>
            <consortium name="RefSeq"/>
        </authorList>
    </citation>
    <scope>IDENTIFICATION</scope>
    <source>
        <tissue evidence="4">Spleen</tissue>
    </source>
</reference>
<dbReference type="PANTHER" id="PTHR15562:SF0">
    <property type="entry name" value="TP53-TARGET GENE 5 PROTEIN"/>
    <property type="match status" value="1"/>
</dbReference>
<accession>A0A6P5K2D8</accession>
<dbReference type="GeneID" id="110206412"/>
<evidence type="ECO:0000256" key="1">
    <source>
        <dbReference type="SAM" id="Coils"/>
    </source>
</evidence>
<feature type="region of interest" description="Disordered" evidence="2">
    <location>
        <begin position="1"/>
        <end position="20"/>
    </location>
</feature>
<name>A0A6P5K2D8_PHACI</name>
<organism evidence="3 4">
    <name type="scientific">Phascolarctos cinereus</name>
    <name type="common">Koala</name>
    <dbReference type="NCBI Taxonomy" id="38626"/>
    <lineage>
        <taxon>Eukaryota</taxon>
        <taxon>Metazoa</taxon>
        <taxon>Chordata</taxon>
        <taxon>Craniata</taxon>
        <taxon>Vertebrata</taxon>
        <taxon>Euteleostomi</taxon>
        <taxon>Mammalia</taxon>
        <taxon>Metatheria</taxon>
        <taxon>Diprotodontia</taxon>
        <taxon>Phascolarctidae</taxon>
        <taxon>Phascolarctos</taxon>
    </lineage>
</organism>
<dbReference type="InterPro" id="IPR029290">
    <property type="entry name" value="TP53TG5"/>
</dbReference>
<proteinExistence type="predicted"/>
<protein>
    <submittedName>
        <fullName evidence="4">TP53-target gene 5 protein</fullName>
    </submittedName>
</protein>
<evidence type="ECO:0000313" key="3">
    <source>
        <dbReference type="Proteomes" id="UP000515140"/>
    </source>
</evidence>
<keyword evidence="1" id="KW-0175">Coiled coil</keyword>
<dbReference type="FunCoup" id="A0A6P5K2D8">
    <property type="interactions" value="438"/>
</dbReference>
<dbReference type="InParanoid" id="A0A6P5K2D8"/>
<evidence type="ECO:0000313" key="4">
    <source>
        <dbReference type="RefSeq" id="XP_020839398.1"/>
    </source>
</evidence>
<evidence type="ECO:0000256" key="2">
    <source>
        <dbReference type="SAM" id="MobiDB-lite"/>
    </source>
</evidence>
<dbReference type="PANTHER" id="PTHR15562">
    <property type="entry name" value="TP53-TARGET GENE 5 PROTEIN"/>
    <property type="match status" value="1"/>
</dbReference>
<dbReference type="KEGG" id="pcw:110206412"/>
<feature type="coiled-coil region" evidence="1">
    <location>
        <begin position="98"/>
        <end position="125"/>
    </location>
</feature>